<feature type="transmembrane region" description="Helical" evidence="1">
    <location>
        <begin position="363"/>
        <end position="384"/>
    </location>
</feature>
<comment type="caution">
    <text evidence="2">The sequence shown here is derived from an EMBL/GenBank/DDBJ whole genome shotgun (WGS) entry which is preliminary data.</text>
</comment>
<feature type="transmembrane region" description="Helical" evidence="1">
    <location>
        <begin position="208"/>
        <end position="228"/>
    </location>
</feature>
<sequence>MGVALRLATRLAFGRDAERRWRQVCVVLATALATALVCLSVALVAVSWRVEETLAARTPDVAQDDEGSAYLVPRGFVKDGRDVSVLWIEPVAGHEGESRIVPPGLEALPAPGEAVVSPGLLRLGLGPEVLGFDRSDVGQGVGGTIGPEGVGTQDELLVWAVPAEGRTLDRVGIPLRIDGFPSAPTLEAEDDRFDVSAPQSPIPRPPEMRMLTVFLVVLPTLVMTWLAARARSAVRAGRSEDLLRHGVSPRIVRTILALEGALLALVGSGLGALVSVLVSPVLTTIPLSGSRFLPGDLSVDPGTALWVVLGVVVLAASSSSTIPLAVSRRSRPPGRVSAWRLLPVGAGLTLVVVPDLLGTTATQVFYGGAVMLAVGLTWSVPYLAQLVALRRRSREGGHRWLAAARVVHAPRTASRVAALLSLAIYLGAVSVSIYVGPGSGVSSHERSADGPAVYVVDWHDGRPDDVARLTEGLEPLPGAVVLPLAPAGEDGVPTVMVRSCSDLEVFGPLLVVAPCTADGEVSGEALDLFRTMLHMGISSAGSLDPGGDPAEALDGALVLSSGPVSQDQLYVLGGELPAFNTYDVLSEAQPRNPLSSWIGSAWLISIIIIGLAVVREMAEHSREVRHDARALIPIGLSEDEARRVGSWTLLLPILAAAPVSYVCGLVTSLFGTGVSATSYAPLWITVYTAVIVAATLMASRAGSRPSGT</sequence>
<feature type="transmembrane region" description="Helical" evidence="1">
    <location>
        <begin position="260"/>
        <end position="283"/>
    </location>
</feature>
<evidence type="ECO:0008006" key="4">
    <source>
        <dbReference type="Google" id="ProtNLM"/>
    </source>
</evidence>
<feature type="transmembrane region" description="Helical" evidence="1">
    <location>
        <begin position="416"/>
        <end position="435"/>
    </location>
</feature>
<evidence type="ECO:0000313" key="2">
    <source>
        <dbReference type="EMBL" id="MBI9113587.1"/>
    </source>
</evidence>
<reference evidence="2" key="1">
    <citation type="submission" date="2020-12" db="EMBL/GenBank/DDBJ databases">
        <title>Sanguibacter suaedae sp. nov., isolated from Suaeda aralocaspica.</title>
        <authorList>
            <person name="Ma Q."/>
        </authorList>
    </citation>
    <scope>NUCLEOTIDE SEQUENCE</scope>
    <source>
        <strain evidence="2">YZGR15</strain>
    </source>
</reference>
<feature type="transmembrane region" description="Helical" evidence="1">
    <location>
        <begin position="594"/>
        <end position="614"/>
    </location>
</feature>
<proteinExistence type="predicted"/>
<feature type="transmembrane region" description="Helical" evidence="1">
    <location>
        <begin position="338"/>
        <end position="357"/>
    </location>
</feature>
<keyword evidence="1" id="KW-0472">Membrane</keyword>
<feature type="transmembrane region" description="Helical" evidence="1">
    <location>
        <begin position="24"/>
        <end position="48"/>
    </location>
</feature>
<protein>
    <recommendedName>
        <fullName evidence="4">FtsX-like permease family protein</fullName>
    </recommendedName>
</protein>
<name>A0A934I7U2_9MICO</name>
<dbReference type="RefSeq" id="WP_198732149.1">
    <property type="nucleotide sequence ID" value="NZ_JAEINH010000001.1"/>
</dbReference>
<dbReference type="EMBL" id="JAEINH010000001">
    <property type="protein sequence ID" value="MBI9113587.1"/>
    <property type="molecule type" value="Genomic_DNA"/>
</dbReference>
<keyword evidence="1" id="KW-0812">Transmembrane</keyword>
<organism evidence="2 3">
    <name type="scientific">Sanguibacter suaedae</name>
    <dbReference type="NCBI Taxonomy" id="2795737"/>
    <lineage>
        <taxon>Bacteria</taxon>
        <taxon>Bacillati</taxon>
        <taxon>Actinomycetota</taxon>
        <taxon>Actinomycetes</taxon>
        <taxon>Micrococcales</taxon>
        <taxon>Sanguibacteraceae</taxon>
        <taxon>Sanguibacter</taxon>
    </lineage>
</organism>
<accession>A0A934I7U2</accession>
<keyword evidence="3" id="KW-1185">Reference proteome</keyword>
<keyword evidence="1" id="KW-1133">Transmembrane helix</keyword>
<feature type="transmembrane region" description="Helical" evidence="1">
    <location>
        <begin position="303"/>
        <end position="326"/>
    </location>
</feature>
<dbReference type="Proteomes" id="UP000602087">
    <property type="component" value="Unassembled WGS sequence"/>
</dbReference>
<gene>
    <name evidence="2" type="ORF">JAV76_01005</name>
</gene>
<feature type="transmembrane region" description="Helical" evidence="1">
    <location>
        <begin position="682"/>
        <end position="699"/>
    </location>
</feature>
<feature type="transmembrane region" description="Helical" evidence="1">
    <location>
        <begin position="649"/>
        <end position="670"/>
    </location>
</feature>
<evidence type="ECO:0000313" key="3">
    <source>
        <dbReference type="Proteomes" id="UP000602087"/>
    </source>
</evidence>
<evidence type="ECO:0000256" key="1">
    <source>
        <dbReference type="SAM" id="Phobius"/>
    </source>
</evidence>
<dbReference type="AlphaFoldDB" id="A0A934I7U2"/>